<dbReference type="OMA" id="CPADINH"/>
<dbReference type="AlphaFoldDB" id="A0A2H3CS55"/>
<feature type="region of interest" description="Disordered" evidence="2">
    <location>
        <begin position="19"/>
        <end position="72"/>
    </location>
</feature>
<gene>
    <name evidence="4" type="ORF">ARMGADRAFT_615488</name>
</gene>
<evidence type="ECO:0000259" key="3">
    <source>
        <dbReference type="Pfam" id="PF00656"/>
    </source>
</evidence>
<dbReference type="OrthoDB" id="3223806at2759"/>
<dbReference type="GO" id="GO:0005737">
    <property type="term" value="C:cytoplasm"/>
    <property type="evidence" value="ECO:0007669"/>
    <property type="project" value="TreeGrafter"/>
</dbReference>
<dbReference type="EMBL" id="KZ293700">
    <property type="protein sequence ID" value="PBK84254.1"/>
    <property type="molecule type" value="Genomic_DNA"/>
</dbReference>
<protein>
    <recommendedName>
        <fullName evidence="3">Peptidase C14 caspase domain-containing protein</fullName>
    </recommendedName>
</protein>
<dbReference type="Pfam" id="PF00656">
    <property type="entry name" value="Peptidase_C14"/>
    <property type="match status" value="1"/>
</dbReference>
<accession>A0A2H3CS55</accession>
<reference evidence="5" key="1">
    <citation type="journal article" date="2017" name="Nat. Ecol. Evol.">
        <title>Genome expansion and lineage-specific genetic innovations in the forest pathogenic fungi Armillaria.</title>
        <authorList>
            <person name="Sipos G."/>
            <person name="Prasanna A.N."/>
            <person name="Walter M.C."/>
            <person name="O'Connor E."/>
            <person name="Balint B."/>
            <person name="Krizsan K."/>
            <person name="Kiss B."/>
            <person name="Hess J."/>
            <person name="Varga T."/>
            <person name="Slot J."/>
            <person name="Riley R."/>
            <person name="Boka B."/>
            <person name="Rigling D."/>
            <person name="Barry K."/>
            <person name="Lee J."/>
            <person name="Mihaltcheva S."/>
            <person name="LaButti K."/>
            <person name="Lipzen A."/>
            <person name="Waldron R."/>
            <person name="Moloney N.M."/>
            <person name="Sperisen C."/>
            <person name="Kredics L."/>
            <person name="Vagvoelgyi C."/>
            <person name="Patrignani A."/>
            <person name="Fitzpatrick D."/>
            <person name="Nagy I."/>
            <person name="Doyle S."/>
            <person name="Anderson J.B."/>
            <person name="Grigoriev I.V."/>
            <person name="Gueldener U."/>
            <person name="Muensterkoetter M."/>
            <person name="Nagy L.G."/>
        </authorList>
    </citation>
    <scope>NUCLEOTIDE SEQUENCE [LARGE SCALE GENOMIC DNA]</scope>
    <source>
        <strain evidence="5">Ar21-2</strain>
    </source>
</reference>
<name>A0A2H3CS55_ARMGA</name>
<dbReference type="PANTHER" id="PTHR48104">
    <property type="entry name" value="METACASPASE-4"/>
    <property type="match status" value="1"/>
</dbReference>
<evidence type="ECO:0000256" key="2">
    <source>
        <dbReference type="SAM" id="MobiDB-lite"/>
    </source>
</evidence>
<sequence>MGRVLSAVRWFLSVSVNDPAAGGDAPVPHQISEPNDVNSSEQPPSNPSSNSLPKLGTSQARQEPVGGGTPAQGKHQTFALVIGIDKYKFVEPNQDLQVAVKDADDFKSYLVKDMLVPEANIINLRNDQATRLAIIEAFIELKDDPRITPGEVAIIIYFAGHGAVARKPSAWKNWETPDDKVEMLCPADINHDLNGKDRVEGIPDRTLSRLLLDLSKAKGNNITLILDCCHAAGMNRGSNDPALRSRVLNLKGVQDLSPTCDEHIYSQESLTRSVQEGVSYFGSHVLLAACRRTQIAWEDGNNGIFTTALLRSLRKAASSDLQPTYDSLMNGLPPMRGDQTPHWDGKHLHRFIFDSWRIPAGRSMILCYQGSPWPSDLVLRAGSLHGITVGSTFEIFRSPFPHPNIQDLVATLTVTDVNQSISQLHLTSSNSFTLNSGSFWYARLRKAFDTSPLHIYCDDQGTLDLILADTSESLLTAHVIPVEDPDDADICLTVEANIVHFNQGKRAGTRIEFSSYFPPYSPCQVHSIPDIRDFINRYAHFTSRLIIKSPVATTDFVAIEMNKLRFDEDEGEVKKDSQVTLTTVKDGELFEIVVDTAQYPDPYGFTICHNGGVDLYAYLLYFDASKLTIDTWYHPQKGQMNGEGSVDPCLSNNSTLTLGYGRSVMNPMSFDVPDGQDVDICFLKIFVATKAVDIGPIEQYESSGPDVKQRSAVPLAPSPSDFEWASKTITIISKRSQSGVSSTF</sequence>
<evidence type="ECO:0000313" key="4">
    <source>
        <dbReference type="EMBL" id="PBK84254.1"/>
    </source>
</evidence>
<dbReference type="Proteomes" id="UP000217790">
    <property type="component" value="Unassembled WGS sequence"/>
</dbReference>
<dbReference type="InParanoid" id="A0A2H3CS55"/>
<evidence type="ECO:0000256" key="1">
    <source>
        <dbReference type="ARBA" id="ARBA00009005"/>
    </source>
</evidence>
<feature type="compositionally biased region" description="Low complexity" evidence="2">
    <location>
        <begin position="38"/>
        <end position="51"/>
    </location>
</feature>
<dbReference type="Gene3D" id="3.40.50.1460">
    <property type="match status" value="1"/>
</dbReference>
<dbReference type="GO" id="GO:0006508">
    <property type="term" value="P:proteolysis"/>
    <property type="evidence" value="ECO:0007669"/>
    <property type="project" value="InterPro"/>
</dbReference>
<dbReference type="InterPro" id="IPR011600">
    <property type="entry name" value="Pept_C14_caspase"/>
</dbReference>
<feature type="domain" description="Peptidase C14 caspase" evidence="3">
    <location>
        <begin position="78"/>
        <end position="348"/>
    </location>
</feature>
<organism evidence="4 5">
    <name type="scientific">Armillaria gallica</name>
    <name type="common">Bulbous honey fungus</name>
    <name type="synonym">Armillaria bulbosa</name>
    <dbReference type="NCBI Taxonomy" id="47427"/>
    <lineage>
        <taxon>Eukaryota</taxon>
        <taxon>Fungi</taxon>
        <taxon>Dikarya</taxon>
        <taxon>Basidiomycota</taxon>
        <taxon>Agaricomycotina</taxon>
        <taxon>Agaricomycetes</taxon>
        <taxon>Agaricomycetidae</taxon>
        <taxon>Agaricales</taxon>
        <taxon>Marasmiineae</taxon>
        <taxon>Physalacriaceae</taxon>
        <taxon>Armillaria</taxon>
    </lineage>
</organism>
<dbReference type="InterPro" id="IPR050452">
    <property type="entry name" value="Metacaspase"/>
</dbReference>
<comment type="similarity">
    <text evidence="1">Belongs to the peptidase C14B family.</text>
</comment>
<proteinExistence type="inferred from homology"/>
<dbReference type="GO" id="GO:0004197">
    <property type="term" value="F:cysteine-type endopeptidase activity"/>
    <property type="evidence" value="ECO:0007669"/>
    <property type="project" value="InterPro"/>
</dbReference>
<evidence type="ECO:0000313" key="5">
    <source>
        <dbReference type="Proteomes" id="UP000217790"/>
    </source>
</evidence>
<keyword evidence="5" id="KW-1185">Reference proteome</keyword>
<dbReference type="PANTHER" id="PTHR48104:SF30">
    <property type="entry name" value="METACASPASE-1"/>
    <property type="match status" value="1"/>
</dbReference>